<accession>A0A7K3NLJ9</accession>
<keyword evidence="6 7" id="KW-0472">Membrane</keyword>
<evidence type="ECO:0000256" key="5">
    <source>
        <dbReference type="ARBA" id="ARBA00022989"/>
    </source>
</evidence>
<feature type="transmembrane region" description="Helical" evidence="7">
    <location>
        <begin position="285"/>
        <end position="304"/>
    </location>
</feature>
<keyword evidence="9" id="KW-1185">Reference proteome</keyword>
<sequence length="305" mass="33632">MSLFVSTLLNPIFPICAVLLVGIFFAKCKLFDSANAQAINKFVFYVGMPALLFGLLTNTDFSNMSMRLPLVYLLCEAIIFFCGTMICRYFLKRSFEESLLLAMAACFVNHAFFVLPIANILYGKKAAELITFIIVDDTIVLFGGMTVVMELLRNRQESYLNTAKKLITNPIVITICMGCLVNFFHIDLHDGFHTYTDFVGKAAAPTSMFALGIIIAANIKKRIDVCALSIMSLKLILFPVLIWTAILWIPLPEGVSKDTLMLTSAGPCGAMPFVLAVQYRVNPDSIGLAIVYSTLLSLLTLALVS</sequence>
<proteinExistence type="predicted"/>
<dbReference type="PANTHER" id="PTHR36838">
    <property type="entry name" value="AUXIN EFFLUX CARRIER FAMILY PROTEIN"/>
    <property type="match status" value="1"/>
</dbReference>
<evidence type="ECO:0000256" key="6">
    <source>
        <dbReference type="ARBA" id="ARBA00023136"/>
    </source>
</evidence>
<evidence type="ECO:0000313" key="9">
    <source>
        <dbReference type="Proteomes" id="UP000469724"/>
    </source>
</evidence>
<dbReference type="GO" id="GO:0055085">
    <property type="term" value="P:transmembrane transport"/>
    <property type="evidence" value="ECO:0007669"/>
    <property type="project" value="InterPro"/>
</dbReference>
<reference evidence="8 9" key="1">
    <citation type="submission" date="2020-02" db="EMBL/GenBank/DDBJ databases">
        <title>Comparative genomics of sulfur disproportionating microorganisms.</title>
        <authorList>
            <person name="Ward L.M."/>
            <person name="Bertran E."/>
            <person name="Johnston D.T."/>
        </authorList>
    </citation>
    <scope>NUCLEOTIDE SEQUENCE [LARGE SCALE GENOMIC DNA]</scope>
    <source>
        <strain evidence="8 9">DSM 3696</strain>
    </source>
</reference>
<evidence type="ECO:0000256" key="2">
    <source>
        <dbReference type="ARBA" id="ARBA00022448"/>
    </source>
</evidence>
<feature type="transmembrane region" description="Helical" evidence="7">
    <location>
        <begin position="198"/>
        <end position="219"/>
    </location>
</feature>
<dbReference type="InterPro" id="IPR004776">
    <property type="entry name" value="Mem_transp_PIN-like"/>
</dbReference>
<feature type="transmembrane region" description="Helical" evidence="7">
    <location>
        <begin position="129"/>
        <end position="154"/>
    </location>
</feature>
<keyword evidence="4 7" id="KW-0812">Transmembrane</keyword>
<name>A0A7K3NLJ9_9BACT</name>
<dbReference type="Proteomes" id="UP000469724">
    <property type="component" value="Unassembled WGS sequence"/>
</dbReference>
<feature type="transmembrane region" description="Helical" evidence="7">
    <location>
        <begin position="98"/>
        <end position="123"/>
    </location>
</feature>
<dbReference type="AlphaFoldDB" id="A0A7K3NLJ9"/>
<feature type="transmembrane region" description="Helical" evidence="7">
    <location>
        <begin position="42"/>
        <end position="58"/>
    </location>
</feature>
<gene>
    <name evidence="8" type="ORF">G3N56_09995</name>
</gene>
<keyword evidence="2" id="KW-0813">Transport</keyword>
<dbReference type="RefSeq" id="WP_163302119.1">
    <property type="nucleotide sequence ID" value="NZ_JAAGRQ010000035.1"/>
</dbReference>
<keyword evidence="5 7" id="KW-1133">Transmembrane helix</keyword>
<feature type="transmembrane region" description="Helical" evidence="7">
    <location>
        <begin position="70"/>
        <end position="91"/>
    </location>
</feature>
<feature type="transmembrane region" description="Helical" evidence="7">
    <location>
        <begin position="12"/>
        <end position="30"/>
    </location>
</feature>
<evidence type="ECO:0000256" key="4">
    <source>
        <dbReference type="ARBA" id="ARBA00022692"/>
    </source>
</evidence>
<feature type="transmembrane region" description="Helical" evidence="7">
    <location>
        <begin position="231"/>
        <end position="251"/>
    </location>
</feature>
<dbReference type="Pfam" id="PF03547">
    <property type="entry name" value="Mem_trans"/>
    <property type="match status" value="2"/>
</dbReference>
<organism evidence="8 9">
    <name type="scientific">Desulfolutivibrio sulfodismutans</name>
    <dbReference type="NCBI Taxonomy" id="63561"/>
    <lineage>
        <taxon>Bacteria</taxon>
        <taxon>Pseudomonadati</taxon>
        <taxon>Thermodesulfobacteriota</taxon>
        <taxon>Desulfovibrionia</taxon>
        <taxon>Desulfovibrionales</taxon>
        <taxon>Desulfovibrionaceae</taxon>
        <taxon>Desulfolutivibrio</taxon>
    </lineage>
</organism>
<protein>
    <submittedName>
        <fullName evidence="8">AEC family transporter</fullName>
    </submittedName>
</protein>
<keyword evidence="3" id="KW-1003">Cell membrane</keyword>
<comment type="caution">
    <text evidence="8">The sequence shown here is derived from an EMBL/GenBank/DDBJ whole genome shotgun (WGS) entry which is preliminary data.</text>
</comment>
<evidence type="ECO:0000313" key="8">
    <source>
        <dbReference type="EMBL" id="NDY57074.1"/>
    </source>
</evidence>
<feature type="transmembrane region" description="Helical" evidence="7">
    <location>
        <begin position="166"/>
        <end position="186"/>
    </location>
</feature>
<evidence type="ECO:0000256" key="3">
    <source>
        <dbReference type="ARBA" id="ARBA00022475"/>
    </source>
</evidence>
<dbReference type="EMBL" id="JAAGRQ010000035">
    <property type="protein sequence ID" value="NDY57074.1"/>
    <property type="molecule type" value="Genomic_DNA"/>
</dbReference>
<evidence type="ECO:0000256" key="1">
    <source>
        <dbReference type="ARBA" id="ARBA00004141"/>
    </source>
</evidence>
<dbReference type="GO" id="GO:0016020">
    <property type="term" value="C:membrane"/>
    <property type="evidence" value="ECO:0007669"/>
    <property type="project" value="UniProtKB-SubCell"/>
</dbReference>
<evidence type="ECO:0000256" key="7">
    <source>
        <dbReference type="SAM" id="Phobius"/>
    </source>
</evidence>
<dbReference type="PANTHER" id="PTHR36838:SF3">
    <property type="entry name" value="TRANSPORTER AUXIN EFFLUX CARRIER EC FAMILY"/>
    <property type="match status" value="1"/>
</dbReference>
<comment type="subcellular location">
    <subcellularLocation>
        <location evidence="1">Membrane</location>
        <topology evidence="1">Multi-pass membrane protein</topology>
    </subcellularLocation>
</comment>